<comment type="caution">
    <text evidence="10">The sequence shown here is derived from an EMBL/GenBank/DDBJ whole genome shotgun (WGS) entry which is preliminary data.</text>
</comment>
<evidence type="ECO:0000256" key="1">
    <source>
        <dbReference type="ARBA" id="ARBA00004141"/>
    </source>
</evidence>
<evidence type="ECO:0000256" key="5">
    <source>
        <dbReference type="ARBA" id="ARBA00022989"/>
    </source>
</evidence>
<dbReference type="STRING" id="34508.A0A4U8UZQ1"/>
<feature type="transmembrane region" description="Helical" evidence="7">
    <location>
        <begin position="93"/>
        <end position="115"/>
    </location>
</feature>
<evidence type="ECO:0000256" key="4">
    <source>
        <dbReference type="ARBA" id="ARBA00022692"/>
    </source>
</evidence>
<sequence>MVADDEKRPLLAEGTSKKKSKCCKAKPAVVQPPKVGFFERRRRKKDLAKFYEEQEELVELYNEDDKLLEGYDKEAHVVKTSEQESKTRRVDSILSSLTFSLNVCLLFGNLTAAILSGSLSVVSAFIDSAMDITSGGLIFLSLHAINNTNPYFYPRGRHRLELVAVVISSIIMGVANIMMIIQSVESIVNNNVHPDANLPTVAILVGGCSLKIILLIVCLKNGTTSSKTLALDQRNDIITSMVALTGAYVGDHYWTYADPMGAILVCSFIAFSWFYNAMDHIPLMVGRRAEQQHISRILRIAIEHDERIICLDHIMVYHTGAQAIVELHIVLDEHLPLRVTHDITEALEDKIRALDFVERIFVHVDYRCDGDAEV</sequence>
<dbReference type="PANTHER" id="PTHR43840">
    <property type="entry name" value="MITOCHONDRIAL METAL TRANSPORTER 1-RELATED"/>
    <property type="match status" value="1"/>
</dbReference>
<reference evidence="10 11" key="2">
    <citation type="journal article" date="2019" name="G3 (Bethesda)">
        <title>Hybrid Assembly of the Genome of the Entomopathogenic Nematode Steinernema carpocapsae Identifies the X-Chromosome.</title>
        <authorList>
            <person name="Serra L."/>
            <person name="Macchietto M."/>
            <person name="Macias-Munoz A."/>
            <person name="McGill C.J."/>
            <person name="Rodriguez I.M."/>
            <person name="Rodriguez B."/>
            <person name="Murad R."/>
            <person name="Mortazavi A."/>
        </authorList>
    </citation>
    <scope>NUCLEOTIDE SEQUENCE [LARGE SCALE GENOMIC DNA]</scope>
    <source>
        <strain evidence="10 11">ALL</strain>
    </source>
</reference>
<dbReference type="InterPro" id="IPR002524">
    <property type="entry name" value="Cation_efflux"/>
</dbReference>
<dbReference type="Pfam" id="PF01545">
    <property type="entry name" value="Cation_efflux"/>
    <property type="match status" value="1"/>
</dbReference>
<dbReference type="GO" id="GO:0008324">
    <property type="term" value="F:monoatomic cation transmembrane transporter activity"/>
    <property type="evidence" value="ECO:0007669"/>
    <property type="project" value="InterPro"/>
</dbReference>
<dbReference type="EMBL" id="AZBU02000001">
    <property type="protein sequence ID" value="TMS39041.1"/>
    <property type="molecule type" value="Genomic_DNA"/>
</dbReference>
<evidence type="ECO:0000313" key="10">
    <source>
        <dbReference type="EMBL" id="TMS39041.1"/>
    </source>
</evidence>
<comment type="similarity">
    <text evidence="2">Belongs to the cation diffusion facilitator (CDF) transporter (TC 2.A.4) family. SLC30A subfamily.</text>
</comment>
<keyword evidence="6 7" id="KW-0472">Membrane</keyword>
<keyword evidence="5 7" id="KW-1133">Transmembrane helix</keyword>
<evidence type="ECO:0000259" key="8">
    <source>
        <dbReference type="Pfam" id="PF01545"/>
    </source>
</evidence>
<dbReference type="SUPFAM" id="SSF160240">
    <property type="entry name" value="Cation efflux protein cytoplasmic domain-like"/>
    <property type="match status" value="1"/>
</dbReference>
<evidence type="ECO:0000256" key="2">
    <source>
        <dbReference type="ARBA" id="ARBA00008873"/>
    </source>
</evidence>
<feature type="transmembrane region" description="Helical" evidence="7">
    <location>
        <begin position="162"/>
        <end position="184"/>
    </location>
</feature>
<dbReference type="EMBL" id="CM016762">
    <property type="protein sequence ID" value="TMS39041.1"/>
    <property type="molecule type" value="Genomic_DNA"/>
</dbReference>
<evidence type="ECO:0000259" key="9">
    <source>
        <dbReference type="Pfam" id="PF16916"/>
    </source>
</evidence>
<evidence type="ECO:0000256" key="7">
    <source>
        <dbReference type="SAM" id="Phobius"/>
    </source>
</evidence>
<dbReference type="InterPro" id="IPR027469">
    <property type="entry name" value="Cation_efflux_TMD_sf"/>
</dbReference>
<evidence type="ECO:0000256" key="3">
    <source>
        <dbReference type="ARBA" id="ARBA00022448"/>
    </source>
</evidence>
<dbReference type="Gene3D" id="1.20.1510.10">
    <property type="entry name" value="Cation efflux protein transmembrane domain"/>
    <property type="match status" value="1"/>
</dbReference>
<dbReference type="Pfam" id="PF16916">
    <property type="entry name" value="ZT_dimer"/>
    <property type="match status" value="1"/>
</dbReference>
<dbReference type="Gene3D" id="3.30.70.1350">
    <property type="entry name" value="Cation efflux protein, cytoplasmic domain"/>
    <property type="match status" value="1"/>
</dbReference>
<keyword evidence="3" id="KW-0813">Transport</keyword>
<protein>
    <submittedName>
        <fullName evidence="10">Uncharacterized protein</fullName>
    </submittedName>
</protein>
<keyword evidence="4 7" id="KW-0812">Transmembrane</keyword>
<keyword evidence="11" id="KW-1185">Reference proteome</keyword>
<organism evidence="10 11">
    <name type="scientific">Steinernema carpocapsae</name>
    <name type="common">Entomopathogenic nematode</name>
    <dbReference type="NCBI Taxonomy" id="34508"/>
    <lineage>
        <taxon>Eukaryota</taxon>
        <taxon>Metazoa</taxon>
        <taxon>Ecdysozoa</taxon>
        <taxon>Nematoda</taxon>
        <taxon>Chromadorea</taxon>
        <taxon>Rhabditida</taxon>
        <taxon>Tylenchina</taxon>
        <taxon>Panagrolaimomorpha</taxon>
        <taxon>Strongyloidoidea</taxon>
        <taxon>Steinernematidae</taxon>
        <taxon>Steinernema</taxon>
    </lineage>
</organism>
<dbReference type="PANTHER" id="PTHR43840:SF17">
    <property type="entry name" value="CATION EFFLUX PROTEIN CYTOPLASMIC DOMAIN-CONTAINING PROTEIN"/>
    <property type="match status" value="1"/>
</dbReference>
<dbReference type="Proteomes" id="UP000298663">
    <property type="component" value="Chromosome X"/>
</dbReference>
<dbReference type="GO" id="GO:0016020">
    <property type="term" value="C:membrane"/>
    <property type="evidence" value="ECO:0007669"/>
    <property type="project" value="UniProtKB-SubCell"/>
</dbReference>
<evidence type="ECO:0000256" key="6">
    <source>
        <dbReference type="ARBA" id="ARBA00023136"/>
    </source>
</evidence>
<feature type="transmembrane region" description="Helical" evidence="7">
    <location>
        <begin position="260"/>
        <end position="278"/>
    </location>
</feature>
<name>A0A4U8UZQ1_STECR</name>
<dbReference type="InterPro" id="IPR036837">
    <property type="entry name" value="Cation_efflux_CTD_sf"/>
</dbReference>
<feature type="transmembrane region" description="Helical" evidence="7">
    <location>
        <begin position="121"/>
        <end position="142"/>
    </location>
</feature>
<dbReference type="NCBIfam" id="TIGR01297">
    <property type="entry name" value="CDF"/>
    <property type="match status" value="1"/>
</dbReference>
<accession>A0A4U8UZQ1</accession>
<evidence type="ECO:0000313" key="11">
    <source>
        <dbReference type="Proteomes" id="UP000298663"/>
    </source>
</evidence>
<dbReference type="OrthoDB" id="78296at2759"/>
<dbReference type="InterPro" id="IPR058533">
    <property type="entry name" value="Cation_efflux_TM"/>
</dbReference>
<comment type="subcellular location">
    <subcellularLocation>
        <location evidence="1">Membrane</location>
        <topology evidence="1">Multi-pass membrane protein</topology>
    </subcellularLocation>
</comment>
<feature type="transmembrane region" description="Helical" evidence="7">
    <location>
        <begin position="196"/>
        <end position="217"/>
    </location>
</feature>
<feature type="domain" description="Cation efflux protein cytoplasmic" evidence="9">
    <location>
        <begin position="292"/>
        <end position="365"/>
    </location>
</feature>
<gene>
    <name evidence="10" type="ORF">L596_005633</name>
</gene>
<dbReference type="InterPro" id="IPR027470">
    <property type="entry name" value="Cation_efflux_CTD"/>
</dbReference>
<dbReference type="SUPFAM" id="SSF161111">
    <property type="entry name" value="Cation efflux protein transmembrane domain-like"/>
    <property type="match status" value="1"/>
</dbReference>
<proteinExistence type="inferred from homology"/>
<reference evidence="10 11" key="1">
    <citation type="journal article" date="2015" name="Genome Biol.">
        <title>Comparative genomics of Steinernema reveals deeply conserved gene regulatory networks.</title>
        <authorList>
            <person name="Dillman A.R."/>
            <person name="Macchietto M."/>
            <person name="Porter C.F."/>
            <person name="Rogers A."/>
            <person name="Williams B."/>
            <person name="Antoshechkin I."/>
            <person name="Lee M.M."/>
            <person name="Goodwin Z."/>
            <person name="Lu X."/>
            <person name="Lewis E.E."/>
            <person name="Goodrich-Blair H."/>
            <person name="Stock S.P."/>
            <person name="Adams B.J."/>
            <person name="Sternberg P.W."/>
            <person name="Mortazavi A."/>
        </authorList>
    </citation>
    <scope>NUCLEOTIDE SEQUENCE [LARGE SCALE GENOMIC DNA]</scope>
    <source>
        <strain evidence="10 11">ALL</strain>
    </source>
</reference>
<feature type="domain" description="Cation efflux protein transmembrane" evidence="8">
    <location>
        <begin position="98"/>
        <end position="281"/>
    </location>
</feature>
<dbReference type="AlphaFoldDB" id="A0A4U8UZQ1"/>
<dbReference type="FunFam" id="1.20.1510.10:FF:000005">
    <property type="entry name" value="Putative Cation diffusion facilitator 1"/>
    <property type="match status" value="1"/>
</dbReference>
<dbReference type="InterPro" id="IPR050291">
    <property type="entry name" value="CDF_Transporter"/>
</dbReference>